<dbReference type="InterPro" id="IPR036249">
    <property type="entry name" value="Thioredoxin-like_sf"/>
</dbReference>
<organism evidence="4 5">
    <name type="scientific">Rhypophila decipiens</name>
    <dbReference type="NCBI Taxonomy" id="261697"/>
    <lineage>
        <taxon>Eukaryota</taxon>
        <taxon>Fungi</taxon>
        <taxon>Dikarya</taxon>
        <taxon>Ascomycota</taxon>
        <taxon>Pezizomycotina</taxon>
        <taxon>Sordariomycetes</taxon>
        <taxon>Sordariomycetidae</taxon>
        <taxon>Sordariales</taxon>
        <taxon>Naviculisporaceae</taxon>
        <taxon>Rhypophila</taxon>
    </lineage>
</organism>
<feature type="domain" description="GST N-terminal" evidence="2">
    <location>
        <begin position="11"/>
        <end position="97"/>
    </location>
</feature>
<sequence length="307" mass="34101">MTTPPPEKSPKPGVNIYGGAVVNPYKLTILVEELGIPYNYISVDFAQNEHKSAWFKAINPNGRIPAMVHVKDDGTTINLFESGACMLYLVAEFDSSHKVSYPYASPEYWTQVSWLSWQIAGYGPMMGQSCHFARYFPLASPAEGEKGKSGDDGKFSKEAMEYGTWRYAAEARRLNSVLEEQLSTPGQKYIVPGEKPTIADMAVFIYAYSAAWCGVDINDFPNVKAWIGRLLERPGFKKGLQVPSPYSYSDSQVLDPGMTEAHGTGRKFGTLYIKMCSEEWAAQGQVPALPSDVIHLGEHWPSEVILY</sequence>
<dbReference type="InterPro" id="IPR010987">
    <property type="entry name" value="Glutathione-S-Trfase_C-like"/>
</dbReference>
<reference evidence="4" key="1">
    <citation type="journal article" date="2023" name="Mol. Phylogenet. Evol.">
        <title>Genome-scale phylogeny and comparative genomics of the fungal order Sordariales.</title>
        <authorList>
            <person name="Hensen N."/>
            <person name="Bonometti L."/>
            <person name="Westerberg I."/>
            <person name="Brannstrom I.O."/>
            <person name="Guillou S."/>
            <person name="Cros-Aarteil S."/>
            <person name="Calhoun S."/>
            <person name="Haridas S."/>
            <person name="Kuo A."/>
            <person name="Mondo S."/>
            <person name="Pangilinan J."/>
            <person name="Riley R."/>
            <person name="LaButti K."/>
            <person name="Andreopoulos B."/>
            <person name="Lipzen A."/>
            <person name="Chen C."/>
            <person name="Yan M."/>
            <person name="Daum C."/>
            <person name="Ng V."/>
            <person name="Clum A."/>
            <person name="Steindorff A."/>
            <person name="Ohm R.A."/>
            <person name="Martin F."/>
            <person name="Silar P."/>
            <person name="Natvig D.O."/>
            <person name="Lalanne C."/>
            <person name="Gautier V."/>
            <person name="Ament-Velasquez S.L."/>
            <person name="Kruys A."/>
            <person name="Hutchinson M.I."/>
            <person name="Powell A.J."/>
            <person name="Barry K."/>
            <person name="Miller A.N."/>
            <person name="Grigoriev I.V."/>
            <person name="Debuchy R."/>
            <person name="Gladieux P."/>
            <person name="Hiltunen Thoren M."/>
            <person name="Johannesson H."/>
        </authorList>
    </citation>
    <scope>NUCLEOTIDE SEQUENCE</scope>
    <source>
        <strain evidence="4">PSN293</strain>
    </source>
</reference>
<feature type="domain" description="GST C-terminal" evidence="3">
    <location>
        <begin position="104"/>
        <end position="249"/>
    </location>
</feature>
<dbReference type="SUPFAM" id="SSF47616">
    <property type="entry name" value="GST C-terminal domain-like"/>
    <property type="match status" value="1"/>
</dbReference>
<keyword evidence="5" id="KW-1185">Reference proteome</keyword>
<dbReference type="AlphaFoldDB" id="A0AAN6XVR2"/>
<accession>A0AAN6XVR2</accession>
<dbReference type="CDD" id="cd03048">
    <property type="entry name" value="GST_N_Ure2p_like"/>
    <property type="match status" value="1"/>
</dbReference>
<name>A0AAN6XVR2_9PEZI</name>
<dbReference type="PROSITE" id="PS50404">
    <property type="entry name" value="GST_NTER"/>
    <property type="match status" value="1"/>
</dbReference>
<protein>
    <submittedName>
        <fullName evidence="4">Glutathione S-transferase</fullName>
    </submittedName>
</protein>
<dbReference type="InterPro" id="IPR036282">
    <property type="entry name" value="Glutathione-S-Trfase_C_sf"/>
</dbReference>
<dbReference type="InterPro" id="IPR004045">
    <property type="entry name" value="Glutathione_S-Trfase_N"/>
</dbReference>
<dbReference type="Pfam" id="PF13409">
    <property type="entry name" value="GST_N_2"/>
    <property type="match status" value="1"/>
</dbReference>
<dbReference type="InterPro" id="IPR004046">
    <property type="entry name" value="GST_C"/>
</dbReference>
<evidence type="ECO:0000259" key="2">
    <source>
        <dbReference type="PROSITE" id="PS50404"/>
    </source>
</evidence>
<evidence type="ECO:0000259" key="3">
    <source>
        <dbReference type="PROSITE" id="PS50405"/>
    </source>
</evidence>
<dbReference type="PANTHER" id="PTHR44051">
    <property type="entry name" value="GLUTATHIONE S-TRANSFERASE-RELATED"/>
    <property type="match status" value="1"/>
</dbReference>
<dbReference type="Gene3D" id="1.20.1050.130">
    <property type="match status" value="1"/>
</dbReference>
<dbReference type="PANTHER" id="PTHR44051:SF8">
    <property type="entry name" value="GLUTATHIONE S-TRANSFERASE GSTA"/>
    <property type="match status" value="1"/>
</dbReference>
<reference evidence="4" key="2">
    <citation type="submission" date="2023-05" db="EMBL/GenBank/DDBJ databases">
        <authorList>
            <consortium name="Lawrence Berkeley National Laboratory"/>
            <person name="Steindorff A."/>
            <person name="Hensen N."/>
            <person name="Bonometti L."/>
            <person name="Westerberg I."/>
            <person name="Brannstrom I.O."/>
            <person name="Guillou S."/>
            <person name="Cros-Aarteil S."/>
            <person name="Calhoun S."/>
            <person name="Haridas S."/>
            <person name="Kuo A."/>
            <person name="Mondo S."/>
            <person name="Pangilinan J."/>
            <person name="Riley R."/>
            <person name="Labutti K."/>
            <person name="Andreopoulos B."/>
            <person name="Lipzen A."/>
            <person name="Chen C."/>
            <person name="Yanf M."/>
            <person name="Daum C."/>
            <person name="Ng V."/>
            <person name="Clum A."/>
            <person name="Ohm R."/>
            <person name="Martin F."/>
            <person name="Silar P."/>
            <person name="Natvig D."/>
            <person name="Lalanne C."/>
            <person name="Gautier V."/>
            <person name="Ament-Velasquez S.L."/>
            <person name="Kruys A."/>
            <person name="Hutchinson M.I."/>
            <person name="Powell A.J."/>
            <person name="Barry K."/>
            <person name="Miller A.N."/>
            <person name="Grigoriev I.V."/>
            <person name="Debuchy R."/>
            <person name="Gladieux P."/>
            <person name="Thoren M.H."/>
            <person name="Johannesson H."/>
        </authorList>
    </citation>
    <scope>NUCLEOTIDE SEQUENCE</scope>
    <source>
        <strain evidence="4">PSN293</strain>
    </source>
</reference>
<dbReference type="SFLD" id="SFLDG00358">
    <property type="entry name" value="Main_(cytGST)"/>
    <property type="match status" value="1"/>
</dbReference>
<comment type="similarity">
    <text evidence="1">Belongs to the GST superfamily.</text>
</comment>
<gene>
    <name evidence="4" type="ORF">QBC37DRAFT_354617</name>
</gene>
<dbReference type="Pfam" id="PF00043">
    <property type="entry name" value="GST_C"/>
    <property type="match status" value="1"/>
</dbReference>
<dbReference type="SFLD" id="SFLDS00019">
    <property type="entry name" value="Glutathione_Transferase_(cytos"/>
    <property type="match status" value="1"/>
</dbReference>
<dbReference type="SUPFAM" id="SSF52833">
    <property type="entry name" value="Thioredoxin-like"/>
    <property type="match status" value="1"/>
</dbReference>
<dbReference type="PROSITE" id="PS50405">
    <property type="entry name" value="GST_CTER"/>
    <property type="match status" value="1"/>
</dbReference>
<comment type="caution">
    <text evidence="4">The sequence shown here is derived from an EMBL/GenBank/DDBJ whole genome shotgun (WGS) entry which is preliminary data.</text>
</comment>
<dbReference type="InterPro" id="IPR040079">
    <property type="entry name" value="Glutathione_S-Trfase"/>
</dbReference>
<dbReference type="Proteomes" id="UP001301769">
    <property type="component" value="Unassembled WGS sequence"/>
</dbReference>
<dbReference type="EMBL" id="MU858272">
    <property type="protein sequence ID" value="KAK4207813.1"/>
    <property type="molecule type" value="Genomic_DNA"/>
</dbReference>
<proteinExistence type="inferred from homology"/>
<evidence type="ECO:0000313" key="5">
    <source>
        <dbReference type="Proteomes" id="UP001301769"/>
    </source>
</evidence>
<evidence type="ECO:0000256" key="1">
    <source>
        <dbReference type="ARBA" id="ARBA00007409"/>
    </source>
</evidence>
<evidence type="ECO:0000313" key="4">
    <source>
        <dbReference type="EMBL" id="KAK4207813.1"/>
    </source>
</evidence>